<evidence type="ECO:0000313" key="2">
    <source>
        <dbReference type="Proteomes" id="UP000054549"/>
    </source>
</evidence>
<gene>
    <name evidence="1" type="ORF">M378DRAFT_728152</name>
</gene>
<dbReference type="EMBL" id="KN818262">
    <property type="protein sequence ID" value="KIL63100.1"/>
    <property type="molecule type" value="Genomic_DNA"/>
</dbReference>
<evidence type="ECO:0000313" key="1">
    <source>
        <dbReference type="EMBL" id="KIL63100.1"/>
    </source>
</evidence>
<dbReference type="Proteomes" id="UP000054549">
    <property type="component" value="Unassembled WGS sequence"/>
</dbReference>
<organism evidence="1 2">
    <name type="scientific">Amanita muscaria (strain Koide BX008)</name>
    <dbReference type="NCBI Taxonomy" id="946122"/>
    <lineage>
        <taxon>Eukaryota</taxon>
        <taxon>Fungi</taxon>
        <taxon>Dikarya</taxon>
        <taxon>Basidiomycota</taxon>
        <taxon>Agaricomycotina</taxon>
        <taxon>Agaricomycetes</taxon>
        <taxon>Agaricomycetidae</taxon>
        <taxon>Agaricales</taxon>
        <taxon>Pluteineae</taxon>
        <taxon>Amanitaceae</taxon>
        <taxon>Amanita</taxon>
    </lineage>
</organism>
<dbReference type="HOGENOM" id="CLU_2573413_0_0_1"/>
<reference evidence="1 2" key="1">
    <citation type="submission" date="2014-04" db="EMBL/GenBank/DDBJ databases">
        <title>Evolutionary Origins and Diversification of the Mycorrhizal Mutualists.</title>
        <authorList>
            <consortium name="DOE Joint Genome Institute"/>
            <consortium name="Mycorrhizal Genomics Consortium"/>
            <person name="Kohler A."/>
            <person name="Kuo A."/>
            <person name="Nagy L.G."/>
            <person name="Floudas D."/>
            <person name="Copeland A."/>
            <person name="Barry K.W."/>
            <person name="Cichocki N."/>
            <person name="Veneault-Fourrey C."/>
            <person name="LaButti K."/>
            <person name="Lindquist E.A."/>
            <person name="Lipzen A."/>
            <person name="Lundell T."/>
            <person name="Morin E."/>
            <person name="Murat C."/>
            <person name="Riley R."/>
            <person name="Ohm R."/>
            <person name="Sun H."/>
            <person name="Tunlid A."/>
            <person name="Henrissat B."/>
            <person name="Grigoriev I.V."/>
            <person name="Hibbett D.S."/>
            <person name="Martin F."/>
        </authorList>
    </citation>
    <scope>NUCLEOTIDE SEQUENCE [LARGE SCALE GENOMIC DNA]</scope>
    <source>
        <strain evidence="1 2">Koide BX008</strain>
    </source>
</reference>
<dbReference type="AlphaFoldDB" id="A0A0C2SIT9"/>
<protein>
    <submittedName>
        <fullName evidence="1">Uncharacterized protein</fullName>
    </submittedName>
</protein>
<name>A0A0C2SIT9_AMAMK</name>
<dbReference type="InParanoid" id="A0A0C2SIT9"/>
<accession>A0A0C2SIT9</accession>
<sequence>MFWTIWRARYCVDQAFLYRQYLLSMKYVLRFLTTSPLVPQLSSGPLYIFGPPLPISQPPSRPASFRSSLIEDALSPGDFVG</sequence>
<keyword evidence="2" id="KW-1185">Reference proteome</keyword>
<proteinExistence type="predicted"/>